<accession>A0A4R6W8I4</accession>
<proteinExistence type="predicted"/>
<dbReference type="GO" id="GO:0003677">
    <property type="term" value="F:DNA binding"/>
    <property type="evidence" value="ECO:0007669"/>
    <property type="project" value="InterPro"/>
</dbReference>
<name>A0A4R6W8I4_9SPHI</name>
<evidence type="ECO:0000313" key="1">
    <source>
        <dbReference type="EMBL" id="TDQ75295.1"/>
    </source>
</evidence>
<dbReference type="RefSeq" id="WP_133586064.1">
    <property type="nucleotide sequence ID" value="NZ_SNYV01000017.1"/>
</dbReference>
<comment type="caution">
    <text evidence="1">The sequence shown here is derived from an EMBL/GenBank/DDBJ whole genome shotgun (WGS) entry which is preliminary data.</text>
</comment>
<evidence type="ECO:0000313" key="2">
    <source>
        <dbReference type="Proteomes" id="UP000295292"/>
    </source>
</evidence>
<keyword evidence="2" id="KW-1185">Reference proteome</keyword>
<dbReference type="EMBL" id="SNYV01000017">
    <property type="protein sequence ID" value="TDQ75295.1"/>
    <property type="molecule type" value="Genomic_DNA"/>
</dbReference>
<dbReference type="Gene3D" id="1.10.10.10">
    <property type="entry name" value="Winged helix-like DNA-binding domain superfamily/Winged helix DNA-binding domain"/>
    <property type="match status" value="1"/>
</dbReference>
<dbReference type="SUPFAM" id="SSF46894">
    <property type="entry name" value="C-terminal effector domain of the bipartite response regulators"/>
    <property type="match status" value="1"/>
</dbReference>
<dbReference type="GO" id="GO:0006355">
    <property type="term" value="P:regulation of DNA-templated transcription"/>
    <property type="evidence" value="ECO:0007669"/>
    <property type="project" value="InterPro"/>
</dbReference>
<organism evidence="1 2">
    <name type="scientific">Sphingobacterium yanglingense</name>
    <dbReference type="NCBI Taxonomy" id="1437280"/>
    <lineage>
        <taxon>Bacteria</taxon>
        <taxon>Pseudomonadati</taxon>
        <taxon>Bacteroidota</taxon>
        <taxon>Sphingobacteriia</taxon>
        <taxon>Sphingobacteriales</taxon>
        <taxon>Sphingobacteriaceae</taxon>
        <taxon>Sphingobacterium</taxon>
    </lineage>
</organism>
<sequence length="178" mass="20658">MDNEIFKILYDDPHRGLRLLEERFGDQLKTFVVHKFPYDMDLAQEVIQLTLIVVYQKHQEVASANDPFKYIMGIARRIGGKIRSAQQRHTGEPIEEEHQVSNGEEADLDLLVKELMDEIFSKGELLTPRESEVLRSSALEGLDNEALEKRFNLKPQTVKNLMSKVKRKCENFLRGNCR</sequence>
<dbReference type="Proteomes" id="UP000295292">
    <property type="component" value="Unassembled WGS sequence"/>
</dbReference>
<gene>
    <name evidence="1" type="ORF">CLV99_3895</name>
</gene>
<dbReference type="AlphaFoldDB" id="A0A4R6W8I4"/>
<reference evidence="1 2" key="1">
    <citation type="submission" date="2019-03" db="EMBL/GenBank/DDBJ databases">
        <title>Genomic Encyclopedia of Archaeal and Bacterial Type Strains, Phase II (KMG-II): from individual species to whole genera.</title>
        <authorList>
            <person name="Goeker M."/>
        </authorList>
    </citation>
    <scope>NUCLEOTIDE SEQUENCE [LARGE SCALE GENOMIC DNA]</scope>
    <source>
        <strain evidence="1 2">DSM 28353</strain>
    </source>
</reference>
<protein>
    <submittedName>
        <fullName evidence="1">RNA polymerase sigma factor (Sigma-70 family)</fullName>
    </submittedName>
</protein>
<dbReference type="InterPro" id="IPR016032">
    <property type="entry name" value="Sig_transdc_resp-reg_C-effctor"/>
</dbReference>
<dbReference type="InterPro" id="IPR036388">
    <property type="entry name" value="WH-like_DNA-bd_sf"/>
</dbReference>
<dbReference type="OrthoDB" id="707678at2"/>